<name>A0A3L6Q4B0_PANMI</name>
<proteinExistence type="predicted"/>
<organism evidence="1 2">
    <name type="scientific">Panicum miliaceum</name>
    <name type="common">Proso millet</name>
    <name type="synonym">Broomcorn millet</name>
    <dbReference type="NCBI Taxonomy" id="4540"/>
    <lineage>
        <taxon>Eukaryota</taxon>
        <taxon>Viridiplantae</taxon>
        <taxon>Streptophyta</taxon>
        <taxon>Embryophyta</taxon>
        <taxon>Tracheophyta</taxon>
        <taxon>Spermatophyta</taxon>
        <taxon>Magnoliopsida</taxon>
        <taxon>Liliopsida</taxon>
        <taxon>Poales</taxon>
        <taxon>Poaceae</taxon>
        <taxon>PACMAD clade</taxon>
        <taxon>Panicoideae</taxon>
        <taxon>Panicodae</taxon>
        <taxon>Paniceae</taxon>
        <taxon>Panicinae</taxon>
        <taxon>Panicum</taxon>
        <taxon>Panicum sect. Panicum</taxon>
    </lineage>
</organism>
<comment type="caution">
    <text evidence="1">The sequence shown here is derived from an EMBL/GenBank/DDBJ whole genome shotgun (WGS) entry which is preliminary data.</text>
</comment>
<gene>
    <name evidence="1" type="ORF">C2845_PM15G02140</name>
</gene>
<dbReference type="AlphaFoldDB" id="A0A3L6Q4B0"/>
<reference evidence="2" key="1">
    <citation type="journal article" date="2019" name="Nat. Commun.">
        <title>The genome of broomcorn millet.</title>
        <authorList>
            <person name="Zou C."/>
            <person name="Miki D."/>
            <person name="Li D."/>
            <person name="Tang Q."/>
            <person name="Xiao L."/>
            <person name="Rajput S."/>
            <person name="Deng P."/>
            <person name="Jia W."/>
            <person name="Huang R."/>
            <person name="Zhang M."/>
            <person name="Sun Y."/>
            <person name="Hu J."/>
            <person name="Fu X."/>
            <person name="Schnable P.S."/>
            <person name="Li F."/>
            <person name="Zhang H."/>
            <person name="Feng B."/>
            <person name="Zhu X."/>
            <person name="Liu R."/>
            <person name="Schnable J.C."/>
            <person name="Zhu J.-K."/>
            <person name="Zhang H."/>
        </authorList>
    </citation>
    <scope>NUCLEOTIDE SEQUENCE [LARGE SCALE GENOMIC DNA]</scope>
</reference>
<sequence>MSRSVSIETTSCRYLGRAMRKYLATTLASSSGSPRIDRCWMMFIRQKAKSSTGSPSRNTICSYSVRRFWAVDFLTRSSPISIVRIASHAALANALVAVDARYGPLFDRQNLHKSNIYPKINTRIGHYLTNSTRAGRFLYAGNYWAKL</sequence>
<accession>A0A3L6Q4B0</accession>
<evidence type="ECO:0000313" key="1">
    <source>
        <dbReference type="EMBL" id="RLM73514.1"/>
    </source>
</evidence>
<protein>
    <submittedName>
        <fullName evidence="1">Uncharacterized protein</fullName>
    </submittedName>
</protein>
<evidence type="ECO:0000313" key="2">
    <source>
        <dbReference type="Proteomes" id="UP000275267"/>
    </source>
</evidence>
<dbReference type="EMBL" id="PQIB02000013">
    <property type="protein sequence ID" value="RLM73514.1"/>
    <property type="molecule type" value="Genomic_DNA"/>
</dbReference>
<dbReference type="Proteomes" id="UP000275267">
    <property type="component" value="Unassembled WGS sequence"/>
</dbReference>
<keyword evidence="2" id="KW-1185">Reference proteome</keyword>